<dbReference type="STRING" id="1703770.AMJ39_05060"/>
<feature type="transmembrane region" description="Helical" evidence="6">
    <location>
        <begin position="68"/>
        <end position="88"/>
    </location>
</feature>
<sequence length="451" mass="50861">MRQFYRAFISTKISLFLLALLAIVMLVGTIVPQLPLGGSEEDYIASWGFGKFARLYAWGLMDIFHTPWFLFLGFVTFLQLLLCTIDGFTTLRRRAVASPDILRMGARRVLDVTDDSMQRLCDFLARRGFRTTSFSEGGSDIVVAQRGLPSRLVSILYHLALFLFVIGFVLTARYVQMGDFYLYPGERRSLPKGQFARGTAEGDSFELELKEFITEQTWFNESYFPRDWKSSLVVYEGGEEKTRETIEVNTPLRYAGITVYQYDFRQDFKLQVSVDDTMESGQGAGALQAGATPVPSVVSGSAYEKFRVPGRIEEFMVRTIYVGTLFDKGDEPEPIVPNTTLYVYKEDAPMGREKLGTLVQDEPLSALGLTFTLTEVREASGLNWRRDPGIPLLWFAFITFMLGMGVRVFLPSYKLTFLHDREAKKVYVGGKVSGLAAYLDEEIGRIAGTLS</sequence>
<keyword evidence="5 6" id="KW-0472">Membrane</keyword>
<feature type="transmembrane region" description="Helical" evidence="6">
    <location>
        <begin position="155"/>
        <end position="175"/>
    </location>
</feature>
<reference evidence="8 9" key="1">
    <citation type="journal article" date="2015" name="Microbiome">
        <title>Genomic resolution of linkages in carbon, nitrogen, and sulfur cycling among widespread estuary sediment bacteria.</title>
        <authorList>
            <person name="Baker B.J."/>
            <person name="Lazar C.S."/>
            <person name="Teske A.P."/>
            <person name="Dick G.J."/>
        </authorList>
    </citation>
    <scope>NUCLEOTIDE SEQUENCE [LARGE SCALE GENOMIC DNA]</scope>
    <source>
        <strain evidence="8">DG_24</strain>
    </source>
</reference>
<comment type="subcellular location">
    <subcellularLocation>
        <location evidence="1">Membrane</location>
        <topology evidence="1">Multi-pass membrane protein</topology>
    </subcellularLocation>
</comment>
<dbReference type="InterPro" id="IPR023494">
    <property type="entry name" value="Cyt_c_bgen_Ccs1/CcsB/ResB"/>
</dbReference>
<evidence type="ECO:0000256" key="6">
    <source>
        <dbReference type="SAM" id="Phobius"/>
    </source>
</evidence>
<dbReference type="EMBL" id="LIZS01000022">
    <property type="protein sequence ID" value="KPJ53322.1"/>
    <property type="molecule type" value="Genomic_DNA"/>
</dbReference>
<evidence type="ECO:0000256" key="1">
    <source>
        <dbReference type="ARBA" id="ARBA00004141"/>
    </source>
</evidence>
<evidence type="ECO:0000313" key="9">
    <source>
        <dbReference type="Proteomes" id="UP000052008"/>
    </source>
</evidence>
<proteinExistence type="predicted"/>
<dbReference type="AlphaFoldDB" id="A0A0S7WT77"/>
<gene>
    <name evidence="8" type="ORF">AMJ39_05060</name>
</gene>
<dbReference type="Pfam" id="PF05140">
    <property type="entry name" value="ResB"/>
    <property type="match status" value="1"/>
</dbReference>
<name>A0A0S7WT77_UNCT6</name>
<keyword evidence="4 6" id="KW-1133">Transmembrane helix</keyword>
<protein>
    <recommendedName>
        <fullName evidence="7">ResB-like domain-containing protein</fullName>
    </recommendedName>
</protein>
<keyword evidence="3" id="KW-0201">Cytochrome c-type biogenesis</keyword>
<keyword evidence="2 6" id="KW-0812">Transmembrane</keyword>
<evidence type="ECO:0000256" key="2">
    <source>
        <dbReference type="ARBA" id="ARBA00022692"/>
    </source>
</evidence>
<feature type="transmembrane region" description="Helical" evidence="6">
    <location>
        <begin position="12"/>
        <end position="31"/>
    </location>
</feature>
<evidence type="ECO:0000313" key="8">
    <source>
        <dbReference type="EMBL" id="KPJ53322.1"/>
    </source>
</evidence>
<evidence type="ECO:0000256" key="5">
    <source>
        <dbReference type="ARBA" id="ARBA00023136"/>
    </source>
</evidence>
<dbReference type="GO" id="GO:0016020">
    <property type="term" value="C:membrane"/>
    <property type="evidence" value="ECO:0007669"/>
    <property type="project" value="UniProtKB-SubCell"/>
</dbReference>
<dbReference type="Proteomes" id="UP000052008">
    <property type="component" value="Unassembled WGS sequence"/>
</dbReference>
<dbReference type="PANTHER" id="PTHR31566">
    <property type="entry name" value="CYTOCHROME C BIOGENESIS PROTEIN CCS1, CHLOROPLASTIC"/>
    <property type="match status" value="1"/>
</dbReference>
<feature type="transmembrane region" description="Helical" evidence="6">
    <location>
        <begin position="392"/>
        <end position="410"/>
    </location>
</feature>
<feature type="domain" description="ResB-like" evidence="7">
    <location>
        <begin position="12"/>
        <end position="431"/>
    </location>
</feature>
<accession>A0A0S7WT77</accession>
<comment type="caution">
    <text evidence="8">The sequence shown here is derived from an EMBL/GenBank/DDBJ whole genome shotgun (WGS) entry which is preliminary data.</text>
</comment>
<evidence type="ECO:0000259" key="7">
    <source>
        <dbReference type="Pfam" id="PF05140"/>
    </source>
</evidence>
<dbReference type="GO" id="GO:0017004">
    <property type="term" value="P:cytochrome complex assembly"/>
    <property type="evidence" value="ECO:0007669"/>
    <property type="project" value="UniProtKB-KW"/>
</dbReference>
<evidence type="ECO:0000256" key="3">
    <source>
        <dbReference type="ARBA" id="ARBA00022748"/>
    </source>
</evidence>
<organism evidence="8 9">
    <name type="scientific">candidate division TA06 bacterium DG_24</name>
    <dbReference type="NCBI Taxonomy" id="1703770"/>
    <lineage>
        <taxon>Bacteria</taxon>
        <taxon>Bacteria division TA06</taxon>
    </lineage>
</organism>
<evidence type="ECO:0000256" key="4">
    <source>
        <dbReference type="ARBA" id="ARBA00022989"/>
    </source>
</evidence>
<dbReference type="PANTHER" id="PTHR31566:SF0">
    <property type="entry name" value="CYTOCHROME C BIOGENESIS PROTEIN CCS1, CHLOROPLASTIC"/>
    <property type="match status" value="1"/>
</dbReference>
<dbReference type="InterPro" id="IPR007816">
    <property type="entry name" value="ResB-like_domain"/>
</dbReference>